<accession>A0ABT9BHP0</accession>
<reference evidence="2" key="1">
    <citation type="submission" date="2023-07" db="EMBL/GenBank/DDBJ databases">
        <authorList>
            <person name="Kim M.K."/>
        </authorList>
    </citation>
    <scope>NUCLEOTIDE SEQUENCE</scope>
    <source>
        <strain evidence="2">ASUV-10-1</strain>
    </source>
</reference>
<keyword evidence="1" id="KW-0732">Signal</keyword>
<protein>
    <recommendedName>
        <fullName evidence="4">Lipocalin-like domain-containing protein</fullName>
    </recommendedName>
</protein>
<keyword evidence="3" id="KW-1185">Reference proteome</keyword>
<sequence length="133" mass="14755">MFYPSAKLLLLPLALLAACQATDSKPVVSSLKALEGTWLNAHEENRGDTLVYRPNTYKFPPARGRTGFAIEPYGRFTQYDIAPTDGLEGRDGTWTATGPHRLRIHLEDGGTPDYTLEVISLKGKVLTVRQQRP</sequence>
<proteinExistence type="predicted"/>
<gene>
    <name evidence="2" type="ORF">Q5H93_17390</name>
</gene>
<feature type="chain" id="PRO_5045726297" description="Lipocalin-like domain-containing protein" evidence="1">
    <location>
        <begin position="18"/>
        <end position="133"/>
    </location>
</feature>
<evidence type="ECO:0008006" key="4">
    <source>
        <dbReference type="Google" id="ProtNLM"/>
    </source>
</evidence>
<dbReference type="Proteomes" id="UP001176429">
    <property type="component" value="Unassembled WGS sequence"/>
</dbReference>
<evidence type="ECO:0000313" key="2">
    <source>
        <dbReference type="EMBL" id="MDO7876522.1"/>
    </source>
</evidence>
<feature type="signal peptide" evidence="1">
    <location>
        <begin position="1"/>
        <end position="17"/>
    </location>
</feature>
<dbReference type="EMBL" id="JAUQSY010000012">
    <property type="protein sequence ID" value="MDO7876522.1"/>
    <property type="molecule type" value="Genomic_DNA"/>
</dbReference>
<evidence type="ECO:0000313" key="3">
    <source>
        <dbReference type="Proteomes" id="UP001176429"/>
    </source>
</evidence>
<dbReference type="PROSITE" id="PS51257">
    <property type="entry name" value="PROKAR_LIPOPROTEIN"/>
    <property type="match status" value="1"/>
</dbReference>
<comment type="caution">
    <text evidence="2">The sequence shown here is derived from an EMBL/GenBank/DDBJ whole genome shotgun (WGS) entry which is preliminary data.</text>
</comment>
<dbReference type="RefSeq" id="WP_305007891.1">
    <property type="nucleotide sequence ID" value="NZ_JAUQSY010000012.1"/>
</dbReference>
<name>A0ABT9BHP0_9BACT</name>
<organism evidence="2 3">
    <name type="scientific">Hymenobacter aranciens</name>
    <dbReference type="NCBI Taxonomy" id="3063996"/>
    <lineage>
        <taxon>Bacteria</taxon>
        <taxon>Pseudomonadati</taxon>
        <taxon>Bacteroidota</taxon>
        <taxon>Cytophagia</taxon>
        <taxon>Cytophagales</taxon>
        <taxon>Hymenobacteraceae</taxon>
        <taxon>Hymenobacter</taxon>
    </lineage>
</organism>
<evidence type="ECO:0000256" key="1">
    <source>
        <dbReference type="SAM" id="SignalP"/>
    </source>
</evidence>